<keyword evidence="11" id="KW-1185">Reference proteome</keyword>
<dbReference type="Proteomes" id="UP000189933">
    <property type="component" value="Unassembled WGS sequence"/>
</dbReference>
<comment type="subunit">
    <text evidence="6">Part of the 50S ribosomal subunit.</text>
</comment>
<dbReference type="FunFam" id="3.90.930.12:FF:000002">
    <property type="entry name" value="50S ribosomal protein L6"/>
    <property type="match status" value="1"/>
</dbReference>
<dbReference type="InterPro" id="IPR002358">
    <property type="entry name" value="Ribosomal_uL6_CS"/>
</dbReference>
<dbReference type="GO" id="GO:0022625">
    <property type="term" value="C:cytosolic large ribosomal subunit"/>
    <property type="evidence" value="ECO:0007669"/>
    <property type="project" value="UniProtKB-UniRule"/>
</dbReference>
<dbReference type="PROSITE" id="PS00525">
    <property type="entry name" value="RIBOSOMAL_L6_1"/>
    <property type="match status" value="1"/>
</dbReference>
<feature type="domain" description="Large ribosomal subunit protein uL6 alpha-beta" evidence="9">
    <location>
        <begin position="90"/>
        <end position="164"/>
    </location>
</feature>
<dbReference type="GO" id="GO:0002181">
    <property type="term" value="P:cytoplasmic translation"/>
    <property type="evidence" value="ECO:0007669"/>
    <property type="project" value="TreeGrafter"/>
</dbReference>
<keyword evidence="5 6" id="KW-0687">Ribonucleoprotein</keyword>
<accession>A0A1T4SAI6</accession>
<dbReference type="PANTHER" id="PTHR11655:SF14">
    <property type="entry name" value="LARGE RIBOSOMAL SUBUNIT PROTEIN UL6M"/>
    <property type="match status" value="1"/>
</dbReference>
<feature type="domain" description="Large ribosomal subunit protein uL6 alpha-beta" evidence="9">
    <location>
        <begin position="11"/>
        <end position="82"/>
    </location>
</feature>
<dbReference type="NCBIfam" id="TIGR03654">
    <property type="entry name" value="L6_bact"/>
    <property type="match status" value="1"/>
</dbReference>
<dbReference type="AlphaFoldDB" id="A0A1T4SAI6"/>
<comment type="similarity">
    <text evidence="1 6 7">Belongs to the universal ribosomal protein uL6 family.</text>
</comment>
<dbReference type="InterPro" id="IPR019906">
    <property type="entry name" value="Ribosomal_uL6_bac-type"/>
</dbReference>
<dbReference type="GO" id="GO:0003735">
    <property type="term" value="F:structural constituent of ribosome"/>
    <property type="evidence" value="ECO:0007669"/>
    <property type="project" value="UniProtKB-UniRule"/>
</dbReference>
<proteinExistence type="inferred from homology"/>
<keyword evidence="2 6" id="KW-0699">rRNA-binding</keyword>
<comment type="function">
    <text evidence="6 8">This protein binds to the 23S rRNA, and is important in its secondary structure. It is located near the subunit interface in the base of the L7/L12 stalk, and near the tRNA binding site of the peptidyltransferase center.</text>
</comment>
<dbReference type="InterPro" id="IPR036789">
    <property type="entry name" value="Ribosomal_uL6-like_a/b-dom_sf"/>
</dbReference>
<evidence type="ECO:0000256" key="6">
    <source>
        <dbReference type="HAMAP-Rule" id="MF_01365"/>
    </source>
</evidence>
<evidence type="ECO:0000313" key="10">
    <source>
        <dbReference type="EMBL" id="SKA25116.1"/>
    </source>
</evidence>
<evidence type="ECO:0000256" key="3">
    <source>
        <dbReference type="ARBA" id="ARBA00022884"/>
    </source>
</evidence>
<evidence type="ECO:0000256" key="2">
    <source>
        <dbReference type="ARBA" id="ARBA00022730"/>
    </source>
</evidence>
<dbReference type="SUPFAM" id="SSF56053">
    <property type="entry name" value="Ribosomal protein L6"/>
    <property type="match status" value="2"/>
</dbReference>
<dbReference type="FunFam" id="3.90.930.12:FF:000001">
    <property type="entry name" value="50S ribosomal protein L6"/>
    <property type="match status" value="1"/>
</dbReference>
<name>A0A1T4SAI6_9FIRM</name>
<dbReference type="Pfam" id="PF00347">
    <property type="entry name" value="Ribosomal_L6"/>
    <property type="match status" value="2"/>
</dbReference>
<evidence type="ECO:0000313" key="11">
    <source>
        <dbReference type="Proteomes" id="UP000189933"/>
    </source>
</evidence>
<evidence type="ECO:0000259" key="9">
    <source>
        <dbReference type="Pfam" id="PF00347"/>
    </source>
</evidence>
<sequence>MSRIGKQPVAVPNGVEVKIDGNVVTVKGPKGQLTKTFHQDMKISLVDNQIIVERPSDEKQHRSLHGLTRTLIANMVEGVTKGFSKNLELVGVGYRAQKQGRKLVLSLGFSHPVEIEPEPGIEIEVPAATKISVVGIDKEKVGQLAAVIRSIREPEPYKGKGVKYEGEVIRRKVGKTGGKGKKK</sequence>
<evidence type="ECO:0000256" key="1">
    <source>
        <dbReference type="ARBA" id="ARBA00009356"/>
    </source>
</evidence>
<dbReference type="GO" id="GO:0019843">
    <property type="term" value="F:rRNA binding"/>
    <property type="evidence" value="ECO:0007669"/>
    <property type="project" value="UniProtKB-UniRule"/>
</dbReference>
<dbReference type="EMBL" id="FUXM01000048">
    <property type="protein sequence ID" value="SKA25116.1"/>
    <property type="molecule type" value="Genomic_DNA"/>
</dbReference>
<dbReference type="InterPro" id="IPR020040">
    <property type="entry name" value="Ribosomal_uL6_a/b-dom"/>
</dbReference>
<keyword evidence="3 6" id="KW-0694">RNA-binding</keyword>
<reference evidence="11" key="1">
    <citation type="submission" date="2017-02" db="EMBL/GenBank/DDBJ databases">
        <authorList>
            <person name="Varghese N."/>
            <person name="Submissions S."/>
        </authorList>
    </citation>
    <scope>NUCLEOTIDE SEQUENCE [LARGE SCALE GENOMIC DNA]</scope>
    <source>
        <strain evidence="11">DSM 16521</strain>
    </source>
</reference>
<dbReference type="PANTHER" id="PTHR11655">
    <property type="entry name" value="60S/50S RIBOSOMAL PROTEIN L6/L9"/>
    <property type="match status" value="1"/>
</dbReference>
<dbReference type="PIRSF" id="PIRSF002162">
    <property type="entry name" value="Ribosomal_L6"/>
    <property type="match status" value="1"/>
</dbReference>
<dbReference type="OrthoDB" id="9805007at2"/>
<protein>
    <recommendedName>
        <fullName evidence="6">Large ribosomal subunit protein uL6</fullName>
    </recommendedName>
</protein>
<dbReference type="Gene3D" id="3.90.930.12">
    <property type="entry name" value="Ribosomal protein L6, alpha-beta domain"/>
    <property type="match status" value="2"/>
</dbReference>
<dbReference type="RefSeq" id="WP_078666517.1">
    <property type="nucleotide sequence ID" value="NZ_FUXM01000048.1"/>
</dbReference>
<dbReference type="HAMAP" id="MF_01365_B">
    <property type="entry name" value="Ribosomal_uL6_B"/>
    <property type="match status" value="1"/>
</dbReference>
<evidence type="ECO:0000256" key="7">
    <source>
        <dbReference type="RuleBase" id="RU003869"/>
    </source>
</evidence>
<organism evidence="10 11">
    <name type="scientific">Carboxydocella sporoproducens DSM 16521</name>
    <dbReference type="NCBI Taxonomy" id="1121270"/>
    <lineage>
        <taxon>Bacteria</taxon>
        <taxon>Bacillati</taxon>
        <taxon>Bacillota</taxon>
        <taxon>Clostridia</taxon>
        <taxon>Eubacteriales</taxon>
        <taxon>Clostridiales Family XVI. Incertae Sedis</taxon>
        <taxon>Carboxydocella</taxon>
    </lineage>
</organism>
<keyword evidence="4 6" id="KW-0689">Ribosomal protein</keyword>
<gene>
    <name evidence="6" type="primary">rplF</name>
    <name evidence="10" type="ORF">SAMN02745885_02548</name>
</gene>
<evidence type="ECO:0000256" key="8">
    <source>
        <dbReference type="RuleBase" id="RU003870"/>
    </source>
</evidence>
<evidence type="ECO:0000256" key="4">
    <source>
        <dbReference type="ARBA" id="ARBA00022980"/>
    </source>
</evidence>
<dbReference type="InterPro" id="IPR000702">
    <property type="entry name" value="Ribosomal_uL6-like"/>
</dbReference>
<evidence type="ECO:0000256" key="5">
    <source>
        <dbReference type="ARBA" id="ARBA00023274"/>
    </source>
</evidence>
<dbReference type="PRINTS" id="PR00059">
    <property type="entry name" value="RIBOSOMALL6"/>
</dbReference>